<dbReference type="SUPFAM" id="SSF160104">
    <property type="entry name" value="Acetoacetate decarboxylase-like"/>
    <property type="match status" value="1"/>
</dbReference>
<evidence type="ECO:0000313" key="3">
    <source>
        <dbReference type="Proteomes" id="UP001215712"/>
    </source>
</evidence>
<dbReference type="Proteomes" id="UP001215712">
    <property type="component" value="Unassembled WGS sequence"/>
</dbReference>
<reference evidence="2" key="2">
    <citation type="submission" date="2023-01" db="EMBL/GenBank/DDBJ databases">
        <authorList>
            <person name="Petersen C."/>
        </authorList>
    </citation>
    <scope>NUCLEOTIDE SEQUENCE</scope>
    <source>
        <strain evidence="2">IBT 17514</strain>
    </source>
</reference>
<reference evidence="2" key="1">
    <citation type="journal article" date="2023" name="IMA Fungus">
        <title>Comparative genomic study of the Penicillium genus elucidates a diverse pangenome and 15 lateral gene transfer events.</title>
        <authorList>
            <person name="Petersen C."/>
            <person name="Sorensen T."/>
            <person name="Nielsen M.R."/>
            <person name="Sondergaard T.E."/>
            <person name="Sorensen J.L."/>
            <person name="Fitzpatrick D.A."/>
            <person name="Frisvad J.C."/>
            <person name="Nielsen K.L."/>
        </authorList>
    </citation>
    <scope>NUCLEOTIDE SEQUENCE</scope>
    <source>
        <strain evidence="2">IBT 17514</strain>
    </source>
</reference>
<sequence>MTEFIPSPLSAAKPGSFPPTENVPVAPPPWTLKAKAWTFLYSDIDQGSEYSPQNPNNTPDILQDVLLPGSYHPLERLHPEALQKLPGGEPQYRRGWLKGITIIRYEDSDVGPYDELILVPGKAVNPHTGKADMRISAIFVSTDASVWNGRRNWNIPKHRAIFKFTPSETSSSDLELRVYYPEDSPAPLDPTVPFFTARLKSSTIKLPLPKLAAIPVVQPPLAKSISPLVEDTVIATDDPENGRENPWLATKPSFKGSWGLAYADKLEDGSKWHGDGIGFPKLKLWSVGAYFEGTIGFGSATVATS</sequence>
<evidence type="ECO:0008006" key="4">
    <source>
        <dbReference type="Google" id="ProtNLM"/>
    </source>
</evidence>
<protein>
    <recommendedName>
        <fullName evidence="4">Acetoacetate decarboxylase</fullName>
    </recommendedName>
</protein>
<accession>A0AAD6HEN1</accession>
<evidence type="ECO:0000313" key="2">
    <source>
        <dbReference type="EMBL" id="KAJ5710111.1"/>
    </source>
</evidence>
<dbReference type="AlphaFoldDB" id="A0AAD6HEN1"/>
<dbReference type="Gene3D" id="2.40.400.10">
    <property type="entry name" value="Acetoacetate decarboxylase-like"/>
    <property type="match status" value="1"/>
</dbReference>
<feature type="region of interest" description="Disordered" evidence="1">
    <location>
        <begin position="1"/>
        <end position="22"/>
    </location>
</feature>
<evidence type="ECO:0000256" key="1">
    <source>
        <dbReference type="SAM" id="MobiDB-lite"/>
    </source>
</evidence>
<dbReference type="EMBL" id="JAQJAN010000017">
    <property type="protein sequence ID" value="KAJ5710111.1"/>
    <property type="molecule type" value="Genomic_DNA"/>
</dbReference>
<dbReference type="PANTHER" id="PTHR40518:SF1">
    <property type="entry name" value="ACETOACETATE DECARBOXYLASE"/>
    <property type="match status" value="1"/>
</dbReference>
<organism evidence="2 3">
    <name type="scientific">Penicillium malachiteum</name>
    <dbReference type="NCBI Taxonomy" id="1324776"/>
    <lineage>
        <taxon>Eukaryota</taxon>
        <taxon>Fungi</taxon>
        <taxon>Dikarya</taxon>
        <taxon>Ascomycota</taxon>
        <taxon>Pezizomycotina</taxon>
        <taxon>Eurotiomycetes</taxon>
        <taxon>Eurotiomycetidae</taxon>
        <taxon>Eurotiales</taxon>
        <taxon>Aspergillaceae</taxon>
        <taxon>Penicillium</taxon>
    </lineage>
</organism>
<keyword evidence="3" id="KW-1185">Reference proteome</keyword>
<name>A0AAD6HEN1_9EURO</name>
<dbReference type="InterPro" id="IPR023375">
    <property type="entry name" value="ADC_dom_sf"/>
</dbReference>
<dbReference type="PANTHER" id="PTHR40518">
    <property type="entry name" value="ACETOACETATE DECARBOXYLASE"/>
    <property type="match status" value="1"/>
</dbReference>
<gene>
    <name evidence="2" type="ORF">N7493_009703</name>
</gene>
<comment type="caution">
    <text evidence="2">The sequence shown here is derived from an EMBL/GenBank/DDBJ whole genome shotgun (WGS) entry which is preliminary data.</text>
</comment>
<proteinExistence type="predicted"/>